<dbReference type="AlphaFoldDB" id="A0A2P2QFS6"/>
<accession>A0A2P2QFS6</accession>
<organism evidence="1">
    <name type="scientific">Rhizophora mucronata</name>
    <name type="common">Asiatic mangrove</name>
    <dbReference type="NCBI Taxonomy" id="61149"/>
    <lineage>
        <taxon>Eukaryota</taxon>
        <taxon>Viridiplantae</taxon>
        <taxon>Streptophyta</taxon>
        <taxon>Embryophyta</taxon>
        <taxon>Tracheophyta</taxon>
        <taxon>Spermatophyta</taxon>
        <taxon>Magnoliopsida</taxon>
        <taxon>eudicotyledons</taxon>
        <taxon>Gunneridae</taxon>
        <taxon>Pentapetalae</taxon>
        <taxon>rosids</taxon>
        <taxon>fabids</taxon>
        <taxon>Malpighiales</taxon>
        <taxon>Rhizophoraceae</taxon>
        <taxon>Rhizophora</taxon>
    </lineage>
</organism>
<proteinExistence type="predicted"/>
<reference evidence="1" key="1">
    <citation type="submission" date="2018-02" db="EMBL/GenBank/DDBJ databases">
        <title>Rhizophora mucronata_Transcriptome.</title>
        <authorList>
            <person name="Meera S.P."/>
            <person name="Sreeshan A."/>
            <person name="Augustine A."/>
        </authorList>
    </citation>
    <scope>NUCLEOTIDE SEQUENCE</scope>
    <source>
        <tissue evidence="1">Leaf</tissue>
    </source>
</reference>
<protein>
    <submittedName>
        <fullName evidence="1">Uncharacterized protein</fullName>
    </submittedName>
</protein>
<evidence type="ECO:0000313" key="1">
    <source>
        <dbReference type="EMBL" id="MBX65727.1"/>
    </source>
</evidence>
<dbReference type="EMBL" id="GGEC01085243">
    <property type="protein sequence ID" value="MBX65727.1"/>
    <property type="molecule type" value="Transcribed_RNA"/>
</dbReference>
<sequence>MHILRILVNIRVLCRNSAFLIWSSGSRDENNLPAKTEGSHS</sequence>
<name>A0A2P2QFS6_RHIMU</name>